<keyword evidence="4" id="KW-1185">Reference proteome</keyword>
<proteinExistence type="predicted"/>
<name>A0A1C5JXF4_9ACTN</name>
<evidence type="ECO:0000313" key="3">
    <source>
        <dbReference type="EMBL" id="SCG75011.1"/>
    </source>
</evidence>
<gene>
    <name evidence="3" type="ORF">GA0074704_5112</name>
</gene>
<evidence type="ECO:0000256" key="1">
    <source>
        <dbReference type="SAM" id="Phobius"/>
    </source>
</evidence>
<reference evidence="3 4" key="1">
    <citation type="submission" date="2016-06" db="EMBL/GenBank/DDBJ databases">
        <authorList>
            <person name="Kjaerup R.B."/>
            <person name="Dalgaard T.S."/>
            <person name="Juul-Madsen H.R."/>
        </authorList>
    </citation>
    <scope>NUCLEOTIDE SEQUENCE [LARGE SCALE GENOMIC DNA]</scope>
    <source>
        <strain evidence="3 4">DSM 45097</strain>
    </source>
</reference>
<dbReference type="InterPro" id="IPR013766">
    <property type="entry name" value="Thioredoxin_domain"/>
</dbReference>
<dbReference type="Proteomes" id="UP000198210">
    <property type="component" value="Chromosome I"/>
</dbReference>
<dbReference type="SUPFAM" id="SSF52833">
    <property type="entry name" value="Thioredoxin-like"/>
    <property type="match status" value="1"/>
</dbReference>
<organism evidence="3 4">
    <name type="scientific">Micromonospora siamensis</name>
    <dbReference type="NCBI Taxonomy" id="299152"/>
    <lineage>
        <taxon>Bacteria</taxon>
        <taxon>Bacillati</taxon>
        <taxon>Actinomycetota</taxon>
        <taxon>Actinomycetes</taxon>
        <taxon>Micromonosporales</taxon>
        <taxon>Micromonosporaceae</taxon>
        <taxon>Micromonospora</taxon>
    </lineage>
</organism>
<evidence type="ECO:0000313" key="4">
    <source>
        <dbReference type="Proteomes" id="UP000198210"/>
    </source>
</evidence>
<protein>
    <recommendedName>
        <fullName evidence="2">Thioredoxin domain-containing protein</fullName>
    </recommendedName>
</protein>
<dbReference type="EMBL" id="LT607751">
    <property type="protein sequence ID" value="SCG75011.1"/>
    <property type="molecule type" value="Genomic_DNA"/>
</dbReference>
<sequence>MPILWAALAVVGAICLVDLLLTVGVIRRLREHTELISQLNRQPSVQGEITKPAGSEVDTFQVTTIDDRPLTRDDLRQGMLVAFLSPRCPACEEQRPAFREYLSRHPGGRGEAVTVLLGTPADVAELVDELKDLTQLVIEPNTDGPLSAAFALSGYPAFCLMGQDGVIAVTGFQVDVLPEAATR</sequence>
<feature type="transmembrane region" description="Helical" evidence="1">
    <location>
        <begin position="6"/>
        <end position="26"/>
    </location>
</feature>
<dbReference type="Gene3D" id="3.40.30.10">
    <property type="entry name" value="Glutaredoxin"/>
    <property type="match status" value="1"/>
</dbReference>
<dbReference type="RefSeq" id="WP_088972825.1">
    <property type="nucleotide sequence ID" value="NZ_JBHLYF010000029.1"/>
</dbReference>
<evidence type="ECO:0000259" key="2">
    <source>
        <dbReference type="PROSITE" id="PS51352"/>
    </source>
</evidence>
<keyword evidence="1" id="KW-0812">Transmembrane</keyword>
<dbReference type="PROSITE" id="PS51352">
    <property type="entry name" value="THIOREDOXIN_2"/>
    <property type="match status" value="1"/>
</dbReference>
<dbReference type="InterPro" id="IPR036249">
    <property type="entry name" value="Thioredoxin-like_sf"/>
</dbReference>
<accession>A0A1C5JXF4</accession>
<keyword evidence="1" id="KW-0472">Membrane</keyword>
<keyword evidence="1" id="KW-1133">Transmembrane helix</keyword>
<dbReference type="AlphaFoldDB" id="A0A1C5JXF4"/>
<feature type="domain" description="Thioredoxin" evidence="2">
    <location>
        <begin position="51"/>
        <end position="183"/>
    </location>
</feature>